<protein>
    <submittedName>
        <fullName evidence="1">Uncharacterized protein</fullName>
    </submittedName>
</protein>
<name>A0ACC2RYH2_9FUNG</name>
<keyword evidence="2" id="KW-1185">Reference proteome</keyword>
<accession>A0ACC2RYH2</accession>
<reference evidence="1" key="1">
    <citation type="submission" date="2022-04" db="EMBL/GenBank/DDBJ databases">
        <title>Genome of the entomopathogenic fungus Entomophthora muscae.</title>
        <authorList>
            <person name="Elya C."/>
            <person name="Lovett B.R."/>
            <person name="Lee E."/>
            <person name="Macias A.M."/>
            <person name="Hajek A.E."/>
            <person name="De Bivort B.L."/>
            <person name="Kasson M.T."/>
            <person name="De Fine Licht H.H."/>
            <person name="Stajich J.E."/>
        </authorList>
    </citation>
    <scope>NUCLEOTIDE SEQUENCE</scope>
    <source>
        <strain evidence="1">Berkeley</strain>
    </source>
</reference>
<evidence type="ECO:0000313" key="1">
    <source>
        <dbReference type="EMBL" id="KAJ9055128.1"/>
    </source>
</evidence>
<gene>
    <name evidence="1" type="ORF">DSO57_1007611</name>
</gene>
<dbReference type="Proteomes" id="UP001165960">
    <property type="component" value="Unassembled WGS sequence"/>
</dbReference>
<proteinExistence type="predicted"/>
<organism evidence="1 2">
    <name type="scientific">Entomophthora muscae</name>
    <dbReference type="NCBI Taxonomy" id="34485"/>
    <lineage>
        <taxon>Eukaryota</taxon>
        <taxon>Fungi</taxon>
        <taxon>Fungi incertae sedis</taxon>
        <taxon>Zoopagomycota</taxon>
        <taxon>Entomophthoromycotina</taxon>
        <taxon>Entomophthoromycetes</taxon>
        <taxon>Entomophthorales</taxon>
        <taxon>Entomophthoraceae</taxon>
        <taxon>Entomophthora</taxon>
    </lineage>
</organism>
<evidence type="ECO:0000313" key="2">
    <source>
        <dbReference type="Proteomes" id="UP001165960"/>
    </source>
</evidence>
<comment type="caution">
    <text evidence="1">The sequence shown here is derived from an EMBL/GenBank/DDBJ whole genome shotgun (WGS) entry which is preliminary data.</text>
</comment>
<sequence>MIPETRKIECEPIYAADYLTLSQMKVFLMYLCIIFCCTFPYSLSKGYHLRVNTHCLLLIGWGNEFQVVTGETLDKVLPSNNQVLGAPRKVLKYLQKTGGVIPHVMDRVGSSSPESGEVVQIINKTGARVNTKNVRTGTNILSTKEIWGCKVGTEAN</sequence>
<dbReference type="EMBL" id="QTSX02006412">
    <property type="protein sequence ID" value="KAJ9055128.1"/>
    <property type="molecule type" value="Genomic_DNA"/>
</dbReference>